<dbReference type="PANTHER" id="PTHR35564">
    <property type="match status" value="1"/>
</dbReference>
<comment type="caution">
    <text evidence="1">The sequence shown here is derived from an EMBL/GenBank/DDBJ whole genome shotgun (WGS) entry which is preliminary data.</text>
</comment>
<dbReference type="NCBIfam" id="TIGR03347">
    <property type="entry name" value="VI_chp_1"/>
    <property type="match status" value="1"/>
</dbReference>
<sequence length="337" mass="36785">MIKLTIEQKRRSKELASHLEKDPGRFEPTTAFRVAQASCDALQVSSHIGISPAPLPLDGFRRGEGGKAMLRSAFPNLLGPLGALPPSYNELAIREERNRSRGLTAFLDLFGARLTELFVDACEKYRIARLLRWGHGSPRNGFLTALFSLTGFGTARVRETSGVDEALILRFSGFFAARTRNASNLTAMLREFTGLPVKIELFRGRWLTVPLKEQSNMGRHSGTSLGVNAMAGAAIRDFSGGFRVVIGPLDYADYSAFAPGNKAANDLFAVTRLFVGPSLDFDVQIVLKKEQIPFCQLGRPGDATRLGWNSWARIARPARDSGDAIIRQSAAVSSLAS</sequence>
<keyword evidence="2" id="KW-1185">Reference proteome</keyword>
<accession>A0A2S9IKW3</accession>
<dbReference type="Proteomes" id="UP000239434">
    <property type="component" value="Unassembled WGS sequence"/>
</dbReference>
<evidence type="ECO:0000313" key="2">
    <source>
        <dbReference type="Proteomes" id="UP000239434"/>
    </source>
</evidence>
<protein>
    <submittedName>
        <fullName evidence="1">Type VI secretion system baseplate subunit TssG</fullName>
    </submittedName>
</protein>
<dbReference type="AlphaFoldDB" id="A0A2S9IKW3"/>
<proteinExistence type="predicted"/>
<dbReference type="PANTHER" id="PTHR35564:SF4">
    <property type="entry name" value="CYTOPLASMIC PROTEIN"/>
    <property type="match status" value="1"/>
</dbReference>
<dbReference type="InterPro" id="IPR010732">
    <property type="entry name" value="T6SS_TssG-like"/>
</dbReference>
<name>A0A2S9IKW3_9HYPH</name>
<dbReference type="Pfam" id="PF06996">
    <property type="entry name" value="T6SS_TssG"/>
    <property type="match status" value="1"/>
</dbReference>
<gene>
    <name evidence="1" type="primary">tssG</name>
    <name evidence="1" type="ORF">C5748_23185</name>
</gene>
<evidence type="ECO:0000313" key="1">
    <source>
        <dbReference type="EMBL" id="PRD41148.1"/>
    </source>
</evidence>
<dbReference type="EMBL" id="PVBR01000024">
    <property type="protein sequence ID" value="PRD41148.1"/>
    <property type="molecule type" value="Genomic_DNA"/>
</dbReference>
<organism evidence="1 2">
    <name type="scientific">Phyllobacterium phragmitis</name>
    <dbReference type="NCBI Taxonomy" id="2670329"/>
    <lineage>
        <taxon>Bacteria</taxon>
        <taxon>Pseudomonadati</taxon>
        <taxon>Pseudomonadota</taxon>
        <taxon>Alphaproteobacteria</taxon>
        <taxon>Hyphomicrobiales</taxon>
        <taxon>Phyllobacteriaceae</taxon>
        <taxon>Phyllobacterium</taxon>
    </lineage>
</organism>
<reference evidence="1 2" key="1">
    <citation type="submission" date="2018-02" db="EMBL/GenBank/DDBJ databases">
        <title>The draft genome of Phyllobacterium sp. 1N-3.</title>
        <authorList>
            <person name="Liu L."/>
            <person name="Li L."/>
            <person name="Zhang X."/>
            <person name="Wang T."/>
            <person name="Liang L."/>
        </authorList>
    </citation>
    <scope>NUCLEOTIDE SEQUENCE [LARGE SCALE GENOMIC DNA]</scope>
    <source>
        <strain evidence="1 2">1N-3</strain>
    </source>
</reference>
<dbReference type="RefSeq" id="WP_105744781.1">
    <property type="nucleotide sequence ID" value="NZ_PVBR01000024.1"/>
</dbReference>